<dbReference type="EMBL" id="LCYA01000021">
    <property type="protein sequence ID" value="KWV89701.1"/>
    <property type="molecule type" value="Genomic_DNA"/>
</dbReference>
<sequence length="91" mass="10059">MQRRQHDATSFHTRSPCPDEQQYYCLLNLNGYSNSVLYQVVPAGKNFFHILEVPSGKIKGFRSDHIKACELAKSLEAKLYASGGGIVSSPG</sequence>
<comment type="caution">
    <text evidence="1">The sequence shown here is derived from an EMBL/GenBank/DDBJ whole genome shotgun (WGS) entry which is preliminary data.</text>
</comment>
<dbReference type="PATRIC" id="fig|294.192.peg.3862"/>
<dbReference type="EMBL" id="PVUH01000006">
    <property type="protein sequence ID" value="PRW93127.1"/>
    <property type="molecule type" value="Genomic_DNA"/>
</dbReference>
<dbReference type="Proteomes" id="UP000061348">
    <property type="component" value="Unassembled WGS sequence"/>
</dbReference>
<reference evidence="1 3" key="1">
    <citation type="submission" date="2015-05" db="EMBL/GenBank/DDBJ databases">
        <title>A genomic and transcriptomic approach to investigate the blue pigment phenotype in Pseudomonas fluorescens.</title>
        <authorList>
            <person name="Andreani N.A."/>
            <person name="Cardazzo B."/>
        </authorList>
    </citation>
    <scope>NUCLEOTIDE SEQUENCE [LARGE SCALE GENOMIC DNA]</scope>
    <source>
        <strain evidence="1 3">Ps_22</strain>
    </source>
</reference>
<reference evidence="2 4" key="2">
    <citation type="submission" date="2018-03" db="EMBL/GenBank/DDBJ databases">
        <title>Blue discolouration in mozzarella cheese caused by Pseudomonas fluorescens.</title>
        <authorList>
            <person name="Chiesa F."/>
            <person name="Dalmasso A."/>
            <person name="Lomonaco S."/>
        </authorList>
    </citation>
    <scope>NUCLEOTIDE SEQUENCE [LARGE SCALE GENOMIC DNA]</scope>
    <source>
        <strain evidence="2 4">11293</strain>
    </source>
</reference>
<dbReference type="Proteomes" id="UP000239731">
    <property type="component" value="Unassembled WGS sequence"/>
</dbReference>
<organism evidence="1 3">
    <name type="scientific">Pseudomonas fluorescens</name>
    <dbReference type="NCBI Taxonomy" id="294"/>
    <lineage>
        <taxon>Bacteria</taxon>
        <taxon>Pseudomonadati</taxon>
        <taxon>Pseudomonadota</taxon>
        <taxon>Gammaproteobacteria</taxon>
        <taxon>Pseudomonadales</taxon>
        <taxon>Pseudomonadaceae</taxon>
        <taxon>Pseudomonas</taxon>
    </lineage>
</organism>
<protein>
    <submittedName>
        <fullName evidence="1">Uncharacterized protein</fullName>
    </submittedName>
</protein>
<evidence type="ECO:0000313" key="1">
    <source>
        <dbReference type="EMBL" id="KWV89701.1"/>
    </source>
</evidence>
<name>A0A109LLP4_PSEFL</name>
<accession>A0A109LLP4</accession>
<dbReference type="GeneID" id="99640002"/>
<evidence type="ECO:0000313" key="3">
    <source>
        <dbReference type="Proteomes" id="UP000061348"/>
    </source>
</evidence>
<evidence type="ECO:0000313" key="4">
    <source>
        <dbReference type="Proteomes" id="UP000239731"/>
    </source>
</evidence>
<proteinExistence type="predicted"/>
<gene>
    <name evidence="2" type="ORF">C7A10_11610</name>
    <name evidence="1" type="ORF">PFLmoz3_00643</name>
</gene>
<dbReference type="AlphaFoldDB" id="A0A109LLP4"/>
<evidence type="ECO:0000313" key="2">
    <source>
        <dbReference type="EMBL" id="PRW93127.1"/>
    </source>
</evidence>
<dbReference type="RefSeq" id="WP_032872432.1">
    <property type="nucleotide sequence ID" value="NZ_JRXU01000016.1"/>
</dbReference>